<dbReference type="RefSeq" id="WP_190239837.1">
    <property type="nucleotide sequence ID" value="NZ_QFGA01000001.1"/>
</dbReference>
<comment type="pathway">
    <text evidence="2 9">Cofactor biosynthesis; molybdopterin biosynthesis.</text>
</comment>
<evidence type="ECO:0000256" key="7">
    <source>
        <dbReference type="ARBA" id="ARBA00023150"/>
    </source>
</evidence>
<evidence type="ECO:0000256" key="4">
    <source>
        <dbReference type="ARBA" id="ARBA00013269"/>
    </source>
</evidence>
<evidence type="ECO:0000313" key="12">
    <source>
        <dbReference type="Proteomes" id="UP000298324"/>
    </source>
</evidence>
<dbReference type="NCBIfam" id="NF045515">
    <property type="entry name" value="Glp_gephyrin"/>
    <property type="match status" value="1"/>
</dbReference>
<name>A0A4Y7RH45_9FIRM</name>
<dbReference type="Gene3D" id="2.40.340.10">
    <property type="entry name" value="MoeA, C-terminal, domain IV"/>
    <property type="match status" value="1"/>
</dbReference>
<dbReference type="Gene3D" id="2.170.190.11">
    <property type="entry name" value="Molybdopterin biosynthesis moea protein, domain 3"/>
    <property type="match status" value="1"/>
</dbReference>
<dbReference type="PANTHER" id="PTHR10192:SF5">
    <property type="entry name" value="GEPHYRIN"/>
    <property type="match status" value="1"/>
</dbReference>
<dbReference type="InterPro" id="IPR036425">
    <property type="entry name" value="MoaB/Mog-like_dom_sf"/>
</dbReference>
<dbReference type="Gene3D" id="3.90.105.10">
    <property type="entry name" value="Molybdopterin biosynthesis moea protein, domain 2"/>
    <property type="match status" value="1"/>
</dbReference>
<dbReference type="InterPro" id="IPR036135">
    <property type="entry name" value="MoeA_linker/N_sf"/>
</dbReference>
<feature type="domain" description="MoaB/Mog" evidence="10">
    <location>
        <begin position="178"/>
        <end position="317"/>
    </location>
</feature>
<evidence type="ECO:0000256" key="9">
    <source>
        <dbReference type="RuleBase" id="RU365090"/>
    </source>
</evidence>
<dbReference type="InterPro" id="IPR038987">
    <property type="entry name" value="MoeA-like"/>
</dbReference>
<evidence type="ECO:0000256" key="3">
    <source>
        <dbReference type="ARBA" id="ARBA00010763"/>
    </source>
</evidence>
<evidence type="ECO:0000256" key="6">
    <source>
        <dbReference type="ARBA" id="ARBA00022505"/>
    </source>
</evidence>
<dbReference type="InterPro" id="IPR036688">
    <property type="entry name" value="MoeA_C_domain_IV_sf"/>
</dbReference>
<dbReference type="GO" id="GO:0005829">
    <property type="term" value="C:cytosol"/>
    <property type="evidence" value="ECO:0007669"/>
    <property type="project" value="TreeGrafter"/>
</dbReference>
<dbReference type="InterPro" id="IPR005110">
    <property type="entry name" value="MoeA_linker/N"/>
</dbReference>
<dbReference type="GO" id="GO:0046872">
    <property type="term" value="F:metal ion binding"/>
    <property type="evidence" value="ECO:0007669"/>
    <property type="project" value="UniProtKB-UniRule"/>
</dbReference>
<organism evidence="11 12">
    <name type="scientific">Pelotomaculum schinkii</name>
    <dbReference type="NCBI Taxonomy" id="78350"/>
    <lineage>
        <taxon>Bacteria</taxon>
        <taxon>Bacillati</taxon>
        <taxon>Bacillota</taxon>
        <taxon>Clostridia</taxon>
        <taxon>Eubacteriales</taxon>
        <taxon>Desulfotomaculaceae</taxon>
        <taxon>Pelotomaculum</taxon>
    </lineage>
</organism>
<dbReference type="SUPFAM" id="SSF63882">
    <property type="entry name" value="MoeA N-terminal region -like"/>
    <property type="match status" value="1"/>
</dbReference>
<keyword evidence="9" id="KW-0479">Metal-binding</keyword>
<dbReference type="GO" id="GO:0006777">
    <property type="term" value="P:Mo-molybdopterin cofactor biosynthetic process"/>
    <property type="evidence" value="ECO:0007669"/>
    <property type="project" value="UniProtKB-UniRule"/>
</dbReference>
<dbReference type="EC" id="2.10.1.1" evidence="4 9"/>
<dbReference type="SMART" id="SM00852">
    <property type="entry name" value="MoCF_biosynth"/>
    <property type="match status" value="1"/>
</dbReference>
<keyword evidence="9 11" id="KW-0808">Transferase</keyword>
<keyword evidence="7 9" id="KW-0501">Molybdenum cofactor biosynthesis</keyword>
<evidence type="ECO:0000313" key="11">
    <source>
        <dbReference type="EMBL" id="TEB08111.1"/>
    </source>
</evidence>
<keyword evidence="9" id="KW-0460">Magnesium</keyword>
<sequence length="402" mass="41774">MLRNVKLEEAQDILLSLTAPLPGETVPLLQALGRVAARDLYADQSLPPCPQAVVDGYAVCAGVNSCGGGGYVVKERLSPGKTATSPLSSGQAAYVATGCALPAGTTAVVPHEIARLSGERVVFTEEVLQGDNIREPGEDFQAGSLLVSRGTRLSPGLTSVLAAFGKSNVTVFRRPKVAVLSLGGGVVSYHNIPEPGQLRDSNGPLIAALALEDGGQVTNVEVSGGESAACLKEHLENLMQQADLVITTGGAASGDDDQATYMLKNIGAHLLFWGIKIKPGSHSGAAIVNNKIIIALSGNPAACAAGYHLLAGPVLRALQELPPYPKVLSATCTNSFHKEGGPRRFLQGYAVCDDKGWSVTILPGQKSSMLQALTRSNALIDLPAGSPPVEKDQEVSIILLYS</sequence>
<dbReference type="SUPFAM" id="SSF63867">
    <property type="entry name" value="MoeA C-terminal domain-like"/>
    <property type="match status" value="1"/>
</dbReference>
<keyword evidence="6 9" id="KW-0500">Molybdenum</keyword>
<dbReference type="Pfam" id="PF00994">
    <property type="entry name" value="MoCF_biosynth"/>
    <property type="match status" value="1"/>
</dbReference>
<dbReference type="EMBL" id="QFGA01000001">
    <property type="protein sequence ID" value="TEB08111.1"/>
    <property type="molecule type" value="Genomic_DNA"/>
</dbReference>
<dbReference type="CDD" id="cd00887">
    <property type="entry name" value="MoeA"/>
    <property type="match status" value="1"/>
</dbReference>
<dbReference type="InterPro" id="IPR005111">
    <property type="entry name" value="MoeA_C_domain_IV"/>
</dbReference>
<dbReference type="Pfam" id="PF03454">
    <property type="entry name" value="MoeA_C"/>
    <property type="match status" value="1"/>
</dbReference>
<comment type="catalytic activity">
    <reaction evidence="8">
        <text>adenylyl-molybdopterin + molybdate = Mo-molybdopterin + AMP + H(+)</text>
        <dbReference type="Rhea" id="RHEA:35047"/>
        <dbReference type="ChEBI" id="CHEBI:15378"/>
        <dbReference type="ChEBI" id="CHEBI:36264"/>
        <dbReference type="ChEBI" id="CHEBI:62727"/>
        <dbReference type="ChEBI" id="CHEBI:71302"/>
        <dbReference type="ChEBI" id="CHEBI:456215"/>
        <dbReference type="EC" id="2.10.1.1"/>
    </reaction>
</comment>
<gene>
    <name evidence="11" type="primary">moeA_1</name>
    <name evidence="11" type="ORF">Psch_01666</name>
</gene>
<dbReference type="UniPathway" id="UPA00344"/>
<comment type="function">
    <text evidence="1 9">Catalyzes the insertion of molybdate into adenylated molybdopterin with the concomitant release of AMP.</text>
</comment>
<comment type="cofactor">
    <cofactor evidence="9">
        <name>Mg(2+)</name>
        <dbReference type="ChEBI" id="CHEBI:18420"/>
    </cofactor>
</comment>
<dbReference type="SUPFAM" id="SSF53218">
    <property type="entry name" value="Molybdenum cofactor biosynthesis proteins"/>
    <property type="match status" value="1"/>
</dbReference>
<protein>
    <recommendedName>
        <fullName evidence="5 9">Molybdopterin molybdenumtransferase</fullName>
        <ecNumber evidence="4 9">2.10.1.1</ecNumber>
    </recommendedName>
</protein>
<dbReference type="Pfam" id="PF03453">
    <property type="entry name" value="MoeA_N"/>
    <property type="match status" value="1"/>
</dbReference>
<evidence type="ECO:0000256" key="5">
    <source>
        <dbReference type="ARBA" id="ARBA00021108"/>
    </source>
</evidence>
<dbReference type="PANTHER" id="PTHR10192">
    <property type="entry name" value="MOLYBDOPTERIN BIOSYNTHESIS PROTEIN"/>
    <property type="match status" value="1"/>
</dbReference>
<evidence type="ECO:0000256" key="8">
    <source>
        <dbReference type="ARBA" id="ARBA00047317"/>
    </source>
</evidence>
<keyword evidence="12" id="KW-1185">Reference proteome</keyword>
<dbReference type="AlphaFoldDB" id="A0A4Y7RH45"/>
<proteinExistence type="inferred from homology"/>
<dbReference type="GO" id="GO:0061599">
    <property type="term" value="F:molybdopterin molybdotransferase activity"/>
    <property type="evidence" value="ECO:0007669"/>
    <property type="project" value="UniProtKB-UniRule"/>
</dbReference>
<evidence type="ECO:0000259" key="10">
    <source>
        <dbReference type="SMART" id="SM00852"/>
    </source>
</evidence>
<dbReference type="InterPro" id="IPR001453">
    <property type="entry name" value="MoaB/Mog_dom"/>
</dbReference>
<comment type="similarity">
    <text evidence="3 9">Belongs to the MoeA family.</text>
</comment>
<reference evidence="11 12" key="1">
    <citation type="journal article" date="2018" name="Environ. Microbiol.">
        <title>Novel energy conservation strategies and behaviour of Pelotomaculum schinkii driving syntrophic propionate catabolism.</title>
        <authorList>
            <person name="Hidalgo-Ahumada C.A.P."/>
            <person name="Nobu M.K."/>
            <person name="Narihiro T."/>
            <person name="Tamaki H."/>
            <person name="Liu W.T."/>
            <person name="Kamagata Y."/>
            <person name="Stams A.J.M."/>
            <person name="Imachi H."/>
            <person name="Sousa D.Z."/>
        </authorList>
    </citation>
    <scope>NUCLEOTIDE SEQUENCE [LARGE SCALE GENOMIC DNA]</scope>
    <source>
        <strain evidence="11 12">HH</strain>
    </source>
</reference>
<accession>A0A4Y7RH45</accession>
<evidence type="ECO:0000256" key="1">
    <source>
        <dbReference type="ARBA" id="ARBA00002901"/>
    </source>
</evidence>
<dbReference type="Gene3D" id="3.40.980.10">
    <property type="entry name" value="MoaB/Mog-like domain"/>
    <property type="match status" value="1"/>
</dbReference>
<comment type="caution">
    <text evidence="11">The sequence shown here is derived from an EMBL/GenBank/DDBJ whole genome shotgun (WGS) entry which is preliminary data.</text>
</comment>
<evidence type="ECO:0000256" key="2">
    <source>
        <dbReference type="ARBA" id="ARBA00005046"/>
    </source>
</evidence>
<dbReference type="Proteomes" id="UP000298324">
    <property type="component" value="Unassembled WGS sequence"/>
</dbReference>